<protein>
    <submittedName>
        <fullName evidence="1">Uncharacterized protein</fullName>
    </submittedName>
</protein>
<proteinExistence type="predicted"/>
<dbReference type="Proteomes" id="UP000192582">
    <property type="component" value="Unassembled WGS sequence"/>
</dbReference>
<sequence>MEDTKTALKATPFSSTDVARGEDGELYHLPTLRALFAAGRLSPGSEGHLVLLQHGGLQTGRMIA</sequence>
<dbReference type="AlphaFoldDB" id="A0A1W1V9Q4"/>
<reference evidence="1 2" key="1">
    <citation type="submission" date="2017-04" db="EMBL/GenBank/DDBJ databases">
        <authorList>
            <person name="Afonso C.L."/>
            <person name="Miller P.J."/>
            <person name="Scott M.A."/>
            <person name="Spackman E."/>
            <person name="Goraichik I."/>
            <person name="Dimitrov K.M."/>
            <person name="Suarez D.L."/>
            <person name="Swayne D.E."/>
        </authorList>
    </citation>
    <scope>NUCLEOTIDE SEQUENCE [LARGE SCALE GENOMIC DNA]</scope>
    <source>
        <strain evidence="1 2">KR-140</strain>
    </source>
</reference>
<dbReference type="EMBL" id="FWWU01000009">
    <property type="protein sequence ID" value="SMB90068.1"/>
    <property type="molecule type" value="Genomic_DNA"/>
</dbReference>
<keyword evidence="2" id="KW-1185">Reference proteome</keyword>
<accession>A0A1W1V9Q4</accession>
<gene>
    <name evidence="1" type="ORF">SAMN00790413_00638</name>
</gene>
<dbReference type="RefSeq" id="WP_084048271.1">
    <property type="nucleotide sequence ID" value="NZ_FWWU01000009.1"/>
</dbReference>
<name>A0A1W1V9Q4_9DEIO</name>
<organism evidence="1 2">
    <name type="scientific">Deinococcus hopiensis KR-140</name>
    <dbReference type="NCBI Taxonomy" id="695939"/>
    <lineage>
        <taxon>Bacteria</taxon>
        <taxon>Thermotogati</taxon>
        <taxon>Deinococcota</taxon>
        <taxon>Deinococci</taxon>
        <taxon>Deinococcales</taxon>
        <taxon>Deinococcaceae</taxon>
        <taxon>Deinococcus</taxon>
    </lineage>
</organism>
<evidence type="ECO:0000313" key="1">
    <source>
        <dbReference type="EMBL" id="SMB90068.1"/>
    </source>
</evidence>
<evidence type="ECO:0000313" key="2">
    <source>
        <dbReference type="Proteomes" id="UP000192582"/>
    </source>
</evidence>
<dbReference type="OrthoDB" id="72140at2"/>